<dbReference type="PANTHER" id="PTHR40267:SF1">
    <property type="entry name" value="BLR3294 PROTEIN"/>
    <property type="match status" value="1"/>
</dbReference>
<keyword evidence="2" id="KW-1185">Reference proteome</keyword>
<protein>
    <submittedName>
        <fullName evidence="1">Arylmalonate decarboxylase</fullName>
    </submittedName>
</protein>
<dbReference type="EMBL" id="JAAVTX010000001">
    <property type="protein sequence ID" value="NKE43263.1"/>
    <property type="molecule type" value="Genomic_DNA"/>
</dbReference>
<proteinExistence type="predicted"/>
<dbReference type="PANTHER" id="PTHR40267">
    <property type="entry name" value="BLR3294 PROTEIN"/>
    <property type="match status" value="1"/>
</dbReference>
<dbReference type="InterPro" id="IPR053714">
    <property type="entry name" value="Iso_Racemase_Enz_sf"/>
</dbReference>
<reference evidence="1 2" key="1">
    <citation type="submission" date="2020-03" db="EMBL/GenBank/DDBJ databases">
        <title>Roseomonas selenitidurans sp. nov. isolated from soil.</title>
        <authorList>
            <person name="Liu H."/>
        </authorList>
    </citation>
    <scope>NUCLEOTIDE SEQUENCE [LARGE SCALE GENOMIC DNA]</scope>
    <source>
        <strain evidence="1 2">JCM 15073</strain>
    </source>
</reference>
<dbReference type="Pfam" id="PF17645">
    <property type="entry name" value="Amdase"/>
    <property type="match status" value="1"/>
</dbReference>
<evidence type="ECO:0000313" key="2">
    <source>
        <dbReference type="Proteomes" id="UP000765160"/>
    </source>
</evidence>
<evidence type="ECO:0000313" key="1">
    <source>
        <dbReference type="EMBL" id="NKE43263.1"/>
    </source>
</evidence>
<gene>
    <name evidence="1" type="ORF">HB662_00635</name>
</gene>
<organism evidence="1 2">
    <name type="scientific">Falsiroseomonas frigidaquae</name>
    <dbReference type="NCBI Taxonomy" id="487318"/>
    <lineage>
        <taxon>Bacteria</taxon>
        <taxon>Pseudomonadati</taxon>
        <taxon>Pseudomonadota</taxon>
        <taxon>Alphaproteobacteria</taxon>
        <taxon>Acetobacterales</taxon>
        <taxon>Roseomonadaceae</taxon>
        <taxon>Falsiroseomonas</taxon>
    </lineage>
</organism>
<name>A0ABX1ET00_9PROT</name>
<dbReference type="RefSeq" id="WP_168046132.1">
    <property type="nucleotide sequence ID" value="NZ_JAATJR010000001.1"/>
</dbReference>
<dbReference type="InterPro" id="IPR026286">
    <property type="entry name" value="MaiA/AMDase"/>
</dbReference>
<sequence length="249" mass="26175">MSWPAPRHVPTHRIGLLAPSANPAVEPELRDLLVPGAALHVTRLPVMPGTTLEQRNAAYPAAIAAALGDFGALALDAMVVGLTGPSYALPPTEDEALQDRLAATAGSPVLLAARAIALSVQALGRPRLLLVSPYPGWLTERAERYWRAAGLTLVDSLKLSETFRAYEMSPEEVADGLARLSPPADCAVLLSGTGMPTLDAMQWMQGRIGVPMLSSNLACAFAVSQRLALAASATLAACCPELARKLQVQ</sequence>
<dbReference type="Proteomes" id="UP000765160">
    <property type="component" value="Unassembled WGS sequence"/>
</dbReference>
<dbReference type="Gene3D" id="3.40.50.12500">
    <property type="match status" value="1"/>
</dbReference>
<accession>A0ABX1ET00</accession>
<comment type="caution">
    <text evidence="1">The sequence shown here is derived from an EMBL/GenBank/DDBJ whole genome shotgun (WGS) entry which is preliminary data.</text>
</comment>